<evidence type="ECO:0000313" key="5">
    <source>
        <dbReference type="EMBL" id="RKN27491.1"/>
    </source>
</evidence>
<dbReference type="GO" id="GO:0046677">
    <property type="term" value="P:response to antibiotic"/>
    <property type="evidence" value="ECO:0007669"/>
    <property type="project" value="InterPro"/>
</dbReference>
<reference evidence="6 7" key="1">
    <citation type="submission" date="2018-09" db="EMBL/GenBank/DDBJ databases">
        <title>Streptomyces sp. nov. DS1-2, an endophytic actinomycete isolated from roots of Dendrobium scabrilingue.</title>
        <authorList>
            <person name="Kuncharoen N."/>
            <person name="Kudo T."/>
            <person name="Ohkuma M."/>
            <person name="Yuki M."/>
            <person name="Tanasupawat S."/>
        </authorList>
    </citation>
    <scope>NUCLEOTIDE SEQUENCE [LARGE SCALE GENOMIC DNA]</scope>
    <source>
        <strain evidence="4 7">AZ1-7</strain>
        <strain evidence="5 6">DS1-2</strain>
    </source>
</reference>
<feature type="domain" description="Beta-lactamase class A catalytic" evidence="3">
    <location>
        <begin position="150"/>
        <end position="286"/>
    </location>
</feature>
<comment type="caution">
    <text evidence="4">The sequence shown here is derived from an EMBL/GenBank/DDBJ whole genome shotgun (WGS) entry which is preliminary data.</text>
</comment>
<dbReference type="RefSeq" id="WP_120694859.1">
    <property type="nucleotide sequence ID" value="NZ_RBDX01000001.1"/>
</dbReference>
<feature type="signal peptide" evidence="2">
    <location>
        <begin position="1"/>
        <end position="26"/>
    </location>
</feature>
<evidence type="ECO:0000313" key="6">
    <source>
        <dbReference type="Proteomes" id="UP000268652"/>
    </source>
</evidence>
<dbReference type="PANTHER" id="PTHR35333">
    <property type="entry name" value="BETA-LACTAMASE"/>
    <property type="match status" value="1"/>
</dbReference>
<dbReference type="Proteomes" id="UP000275024">
    <property type="component" value="Unassembled WGS sequence"/>
</dbReference>
<evidence type="ECO:0000313" key="7">
    <source>
        <dbReference type="Proteomes" id="UP000275024"/>
    </source>
</evidence>
<dbReference type="SUPFAM" id="SSF56601">
    <property type="entry name" value="beta-lactamase/transpeptidase-like"/>
    <property type="match status" value="1"/>
</dbReference>
<feature type="region of interest" description="Disordered" evidence="1">
    <location>
        <begin position="55"/>
        <end position="74"/>
    </location>
</feature>
<dbReference type="Pfam" id="PF13354">
    <property type="entry name" value="Beta-lactamase2"/>
    <property type="match status" value="1"/>
</dbReference>
<evidence type="ECO:0000256" key="1">
    <source>
        <dbReference type="SAM" id="MobiDB-lite"/>
    </source>
</evidence>
<organism evidence="4 7">
    <name type="scientific">Streptomyces radicis</name>
    <dbReference type="NCBI Taxonomy" id="1750517"/>
    <lineage>
        <taxon>Bacteria</taxon>
        <taxon>Bacillati</taxon>
        <taxon>Actinomycetota</taxon>
        <taxon>Actinomycetes</taxon>
        <taxon>Kitasatosporales</taxon>
        <taxon>Streptomycetaceae</taxon>
        <taxon>Streptomyces</taxon>
    </lineage>
</organism>
<keyword evidence="2" id="KW-0732">Signal</keyword>
<dbReference type="InterPro" id="IPR000871">
    <property type="entry name" value="Beta-lactam_class-A"/>
</dbReference>
<dbReference type="InterPro" id="IPR012338">
    <property type="entry name" value="Beta-lactam/transpept-like"/>
</dbReference>
<proteinExistence type="predicted"/>
<dbReference type="AlphaFoldDB" id="A0A3A9X2K5"/>
<evidence type="ECO:0000313" key="4">
    <source>
        <dbReference type="EMBL" id="RKN12747.1"/>
    </source>
</evidence>
<evidence type="ECO:0000259" key="3">
    <source>
        <dbReference type="Pfam" id="PF13354"/>
    </source>
</evidence>
<keyword evidence="6" id="KW-1185">Reference proteome</keyword>
<protein>
    <recommendedName>
        <fullName evidence="3">Beta-lactamase class A catalytic domain-containing protein</fullName>
    </recommendedName>
</protein>
<evidence type="ECO:0000256" key="2">
    <source>
        <dbReference type="SAM" id="SignalP"/>
    </source>
</evidence>
<dbReference type="Gene3D" id="3.40.710.10">
    <property type="entry name" value="DD-peptidase/beta-lactamase superfamily"/>
    <property type="match status" value="1"/>
</dbReference>
<dbReference type="EMBL" id="RBDX01000001">
    <property type="protein sequence ID" value="RKN12747.1"/>
    <property type="molecule type" value="Genomic_DNA"/>
</dbReference>
<sequence>MRLSRRIRPALVVNAALATSLLAVTAAGDSVPSVGGPQAVERPVDDLGAVGAGVEGSVVSPDGGTSGRSSPYVPSSTVRDAVLAQSLPRLVGDPPPRLSVAVASLDGEVAAAYGADHFDTASIVKVDILAALLLMAQDEGRELTARERLLAEVMIQRSDNDAADELWLAIGEGEGLDAANERLGLVTTVAGPEGHWGLTQTTAVDQLALLRAIHGTGSPLHADSRAYLRALMATVVPDQRWGISAAADGGVELKNGWLPRSRTGLWDVNSIGRVTVDGRPYLVAVVSDGHVSWEAGVAVVEAAAEAALSAVTTDQAPRSGV</sequence>
<dbReference type="PANTHER" id="PTHR35333:SF3">
    <property type="entry name" value="BETA-LACTAMASE-TYPE TRANSPEPTIDASE FOLD CONTAINING PROTEIN"/>
    <property type="match status" value="1"/>
</dbReference>
<dbReference type="GO" id="GO:0030655">
    <property type="term" value="P:beta-lactam antibiotic catabolic process"/>
    <property type="evidence" value="ECO:0007669"/>
    <property type="project" value="InterPro"/>
</dbReference>
<dbReference type="EMBL" id="RBDY01000001">
    <property type="protein sequence ID" value="RKN27491.1"/>
    <property type="molecule type" value="Genomic_DNA"/>
</dbReference>
<dbReference type="OrthoDB" id="3524371at2"/>
<dbReference type="Proteomes" id="UP000268652">
    <property type="component" value="Unassembled WGS sequence"/>
</dbReference>
<accession>A0A3A9X2K5</accession>
<dbReference type="InterPro" id="IPR045155">
    <property type="entry name" value="Beta-lactam_cat"/>
</dbReference>
<name>A0A3A9X2K5_9ACTN</name>
<gene>
    <name evidence="5" type="ORF">D7318_00855</name>
    <name evidence="4" type="ORF">D7319_02040</name>
</gene>
<feature type="chain" id="PRO_5039464571" description="Beta-lactamase class A catalytic domain-containing protein" evidence="2">
    <location>
        <begin position="27"/>
        <end position="321"/>
    </location>
</feature>
<dbReference type="GO" id="GO:0008800">
    <property type="term" value="F:beta-lactamase activity"/>
    <property type="evidence" value="ECO:0007669"/>
    <property type="project" value="InterPro"/>
</dbReference>